<evidence type="ECO:0000313" key="8">
    <source>
        <dbReference type="EMBL" id="MFC6080084.1"/>
    </source>
</evidence>
<sequence>MADPPSTAVARPPADGTTEPPDSSVIEASLRAPERFAELFDRHAAALHRYAVRRLGPQHAEDVVAEAFTRAFERRHTYDLGRPDALPWLYGITTNVIGGHRRAEVRAYRALARTGVDPVVAAVDERVIARVSAVATRRSLAAALARLTPGERDVLLLIAWGDLTYEKAARALAVPVGTVRSRLSRARRKVARTLETS</sequence>
<evidence type="ECO:0000256" key="1">
    <source>
        <dbReference type="ARBA" id="ARBA00010641"/>
    </source>
</evidence>
<dbReference type="RefSeq" id="WP_380746797.1">
    <property type="nucleotide sequence ID" value="NZ_JBHSRF010000003.1"/>
</dbReference>
<dbReference type="NCBIfam" id="TIGR02937">
    <property type="entry name" value="sigma70-ECF"/>
    <property type="match status" value="1"/>
</dbReference>
<proteinExistence type="inferred from homology"/>
<dbReference type="InterPro" id="IPR013325">
    <property type="entry name" value="RNA_pol_sigma_r2"/>
</dbReference>
<dbReference type="PANTHER" id="PTHR43133">
    <property type="entry name" value="RNA POLYMERASE ECF-TYPE SIGMA FACTO"/>
    <property type="match status" value="1"/>
</dbReference>
<evidence type="ECO:0000313" key="9">
    <source>
        <dbReference type="Proteomes" id="UP001596137"/>
    </source>
</evidence>
<gene>
    <name evidence="8" type="ORF">ACFP1K_02865</name>
</gene>
<dbReference type="EMBL" id="JBHSRF010000003">
    <property type="protein sequence ID" value="MFC6080084.1"/>
    <property type="molecule type" value="Genomic_DNA"/>
</dbReference>
<dbReference type="Gene3D" id="1.10.1740.10">
    <property type="match status" value="1"/>
</dbReference>
<evidence type="ECO:0000256" key="5">
    <source>
        <dbReference type="SAM" id="MobiDB-lite"/>
    </source>
</evidence>
<feature type="region of interest" description="Disordered" evidence="5">
    <location>
        <begin position="1"/>
        <end position="23"/>
    </location>
</feature>
<feature type="domain" description="RNA polymerase sigma-70 region 2" evidence="6">
    <location>
        <begin position="39"/>
        <end position="104"/>
    </location>
</feature>
<evidence type="ECO:0000259" key="7">
    <source>
        <dbReference type="Pfam" id="PF08281"/>
    </source>
</evidence>
<accession>A0ABW1NBQ4</accession>
<dbReference type="InterPro" id="IPR007627">
    <property type="entry name" value="RNA_pol_sigma70_r2"/>
</dbReference>
<dbReference type="Pfam" id="PF04542">
    <property type="entry name" value="Sigma70_r2"/>
    <property type="match status" value="1"/>
</dbReference>
<dbReference type="Pfam" id="PF08281">
    <property type="entry name" value="Sigma70_r4_2"/>
    <property type="match status" value="1"/>
</dbReference>
<evidence type="ECO:0000259" key="6">
    <source>
        <dbReference type="Pfam" id="PF04542"/>
    </source>
</evidence>
<comment type="similarity">
    <text evidence="1">Belongs to the sigma-70 factor family. ECF subfamily.</text>
</comment>
<keyword evidence="4" id="KW-0804">Transcription</keyword>
<dbReference type="PANTHER" id="PTHR43133:SF25">
    <property type="entry name" value="RNA POLYMERASE SIGMA FACTOR RFAY-RELATED"/>
    <property type="match status" value="1"/>
</dbReference>
<dbReference type="CDD" id="cd06171">
    <property type="entry name" value="Sigma70_r4"/>
    <property type="match status" value="1"/>
</dbReference>
<comment type="caution">
    <text evidence="8">The sequence shown here is derived from an EMBL/GenBank/DDBJ whole genome shotgun (WGS) entry which is preliminary data.</text>
</comment>
<dbReference type="SUPFAM" id="SSF88659">
    <property type="entry name" value="Sigma3 and sigma4 domains of RNA polymerase sigma factors"/>
    <property type="match status" value="1"/>
</dbReference>
<name>A0ABW1NBQ4_9ACTN</name>
<dbReference type="SUPFAM" id="SSF88946">
    <property type="entry name" value="Sigma2 domain of RNA polymerase sigma factors"/>
    <property type="match status" value="1"/>
</dbReference>
<dbReference type="Proteomes" id="UP001596137">
    <property type="component" value="Unassembled WGS sequence"/>
</dbReference>
<keyword evidence="2" id="KW-0805">Transcription regulation</keyword>
<keyword evidence="9" id="KW-1185">Reference proteome</keyword>
<dbReference type="Gene3D" id="1.10.10.10">
    <property type="entry name" value="Winged helix-like DNA-binding domain superfamily/Winged helix DNA-binding domain"/>
    <property type="match status" value="1"/>
</dbReference>
<dbReference type="InterPro" id="IPR013249">
    <property type="entry name" value="RNA_pol_sigma70_r4_t2"/>
</dbReference>
<reference evidence="9" key="1">
    <citation type="journal article" date="2019" name="Int. J. Syst. Evol. Microbiol.">
        <title>The Global Catalogue of Microorganisms (GCM) 10K type strain sequencing project: providing services to taxonomists for standard genome sequencing and annotation.</title>
        <authorList>
            <consortium name="The Broad Institute Genomics Platform"/>
            <consortium name="The Broad Institute Genome Sequencing Center for Infectious Disease"/>
            <person name="Wu L."/>
            <person name="Ma J."/>
        </authorList>
    </citation>
    <scope>NUCLEOTIDE SEQUENCE [LARGE SCALE GENOMIC DNA]</scope>
    <source>
        <strain evidence="9">JCM 30346</strain>
    </source>
</reference>
<dbReference type="InterPro" id="IPR014284">
    <property type="entry name" value="RNA_pol_sigma-70_dom"/>
</dbReference>
<dbReference type="InterPro" id="IPR039425">
    <property type="entry name" value="RNA_pol_sigma-70-like"/>
</dbReference>
<keyword evidence="3" id="KW-0731">Sigma factor</keyword>
<feature type="domain" description="RNA polymerase sigma factor 70 region 4 type 2" evidence="7">
    <location>
        <begin position="138"/>
        <end position="189"/>
    </location>
</feature>
<protein>
    <submittedName>
        <fullName evidence="8">RNA polymerase sigma factor</fullName>
    </submittedName>
</protein>
<dbReference type="InterPro" id="IPR013324">
    <property type="entry name" value="RNA_pol_sigma_r3/r4-like"/>
</dbReference>
<evidence type="ECO:0000256" key="2">
    <source>
        <dbReference type="ARBA" id="ARBA00023015"/>
    </source>
</evidence>
<dbReference type="InterPro" id="IPR036388">
    <property type="entry name" value="WH-like_DNA-bd_sf"/>
</dbReference>
<evidence type="ECO:0000256" key="4">
    <source>
        <dbReference type="ARBA" id="ARBA00023163"/>
    </source>
</evidence>
<organism evidence="8 9">
    <name type="scientific">Sphaerisporangium aureirubrum</name>
    <dbReference type="NCBI Taxonomy" id="1544736"/>
    <lineage>
        <taxon>Bacteria</taxon>
        <taxon>Bacillati</taxon>
        <taxon>Actinomycetota</taxon>
        <taxon>Actinomycetes</taxon>
        <taxon>Streptosporangiales</taxon>
        <taxon>Streptosporangiaceae</taxon>
        <taxon>Sphaerisporangium</taxon>
    </lineage>
</organism>
<evidence type="ECO:0000256" key="3">
    <source>
        <dbReference type="ARBA" id="ARBA00023082"/>
    </source>
</evidence>